<name>A0ABR2MFX3_9ASPA</name>
<gene>
    <name evidence="1" type="ORF">KSP40_PGU002702</name>
</gene>
<dbReference type="Proteomes" id="UP001412067">
    <property type="component" value="Unassembled WGS sequence"/>
</dbReference>
<evidence type="ECO:0000313" key="1">
    <source>
        <dbReference type="EMBL" id="KAK8961868.1"/>
    </source>
</evidence>
<accession>A0ABR2MFX3</accession>
<reference evidence="1 2" key="1">
    <citation type="journal article" date="2022" name="Nat. Plants">
        <title>Genomes of leafy and leafless Platanthera orchids illuminate the evolution of mycoheterotrophy.</title>
        <authorList>
            <person name="Li M.H."/>
            <person name="Liu K.W."/>
            <person name="Li Z."/>
            <person name="Lu H.C."/>
            <person name="Ye Q.L."/>
            <person name="Zhang D."/>
            <person name="Wang J.Y."/>
            <person name="Li Y.F."/>
            <person name="Zhong Z.M."/>
            <person name="Liu X."/>
            <person name="Yu X."/>
            <person name="Liu D.K."/>
            <person name="Tu X.D."/>
            <person name="Liu B."/>
            <person name="Hao Y."/>
            <person name="Liao X.Y."/>
            <person name="Jiang Y.T."/>
            <person name="Sun W.H."/>
            <person name="Chen J."/>
            <person name="Chen Y.Q."/>
            <person name="Ai Y."/>
            <person name="Zhai J.W."/>
            <person name="Wu S.S."/>
            <person name="Zhou Z."/>
            <person name="Hsiao Y.Y."/>
            <person name="Wu W.L."/>
            <person name="Chen Y.Y."/>
            <person name="Lin Y.F."/>
            <person name="Hsu J.L."/>
            <person name="Li C.Y."/>
            <person name="Wang Z.W."/>
            <person name="Zhao X."/>
            <person name="Zhong W.Y."/>
            <person name="Ma X.K."/>
            <person name="Ma L."/>
            <person name="Huang J."/>
            <person name="Chen G.Z."/>
            <person name="Huang M.Z."/>
            <person name="Huang L."/>
            <person name="Peng D.H."/>
            <person name="Luo Y.B."/>
            <person name="Zou S.Q."/>
            <person name="Chen S.P."/>
            <person name="Lan S."/>
            <person name="Tsai W.C."/>
            <person name="Van de Peer Y."/>
            <person name="Liu Z.J."/>
        </authorList>
    </citation>
    <scope>NUCLEOTIDE SEQUENCE [LARGE SCALE GENOMIC DNA]</scope>
    <source>
        <strain evidence="1">Lor288</strain>
    </source>
</reference>
<protein>
    <submittedName>
        <fullName evidence="1">Uncharacterized protein</fullName>
    </submittedName>
</protein>
<organism evidence="1 2">
    <name type="scientific">Platanthera guangdongensis</name>
    <dbReference type="NCBI Taxonomy" id="2320717"/>
    <lineage>
        <taxon>Eukaryota</taxon>
        <taxon>Viridiplantae</taxon>
        <taxon>Streptophyta</taxon>
        <taxon>Embryophyta</taxon>
        <taxon>Tracheophyta</taxon>
        <taxon>Spermatophyta</taxon>
        <taxon>Magnoliopsida</taxon>
        <taxon>Liliopsida</taxon>
        <taxon>Asparagales</taxon>
        <taxon>Orchidaceae</taxon>
        <taxon>Orchidoideae</taxon>
        <taxon>Orchideae</taxon>
        <taxon>Orchidinae</taxon>
        <taxon>Platanthera</taxon>
    </lineage>
</organism>
<sequence length="98" mass="10980">MSTMINLRCLQFTIINLHRRLASLPAGLSLQITATAGLPLQIPAALLTRVSRWRRKRGGGSDGNFEKKPKETRNASCCERISLFTYFTSLFTLLLAVR</sequence>
<dbReference type="EMBL" id="JBBWWR010000009">
    <property type="protein sequence ID" value="KAK8961868.1"/>
    <property type="molecule type" value="Genomic_DNA"/>
</dbReference>
<comment type="caution">
    <text evidence="1">The sequence shown here is derived from an EMBL/GenBank/DDBJ whole genome shotgun (WGS) entry which is preliminary data.</text>
</comment>
<evidence type="ECO:0000313" key="2">
    <source>
        <dbReference type="Proteomes" id="UP001412067"/>
    </source>
</evidence>
<proteinExistence type="predicted"/>
<keyword evidence="2" id="KW-1185">Reference proteome</keyword>